<name>A0A7C9PKR3_9BURK</name>
<keyword evidence="4 7" id="KW-0812">Transmembrane</keyword>
<organism evidence="8 9">
    <name type="scientific">Ideonella livida</name>
    <dbReference type="NCBI Taxonomy" id="2707176"/>
    <lineage>
        <taxon>Bacteria</taxon>
        <taxon>Pseudomonadati</taxon>
        <taxon>Pseudomonadota</taxon>
        <taxon>Betaproteobacteria</taxon>
        <taxon>Burkholderiales</taxon>
        <taxon>Sphaerotilaceae</taxon>
        <taxon>Ideonella</taxon>
    </lineage>
</organism>
<feature type="transmembrane region" description="Helical" evidence="7">
    <location>
        <begin position="268"/>
        <end position="287"/>
    </location>
</feature>
<dbReference type="GO" id="GO:0016020">
    <property type="term" value="C:membrane"/>
    <property type="evidence" value="ECO:0007669"/>
    <property type="project" value="UniProtKB-SubCell"/>
</dbReference>
<gene>
    <name evidence="8" type="ORF">G3A44_20795</name>
</gene>
<dbReference type="PANTHER" id="PTHR36838">
    <property type="entry name" value="AUXIN EFFLUX CARRIER FAMILY PROTEIN"/>
    <property type="match status" value="1"/>
</dbReference>
<dbReference type="AlphaFoldDB" id="A0A7C9PKR3"/>
<feature type="transmembrane region" description="Helical" evidence="7">
    <location>
        <begin position="239"/>
        <end position="262"/>
    </location>
</feature>
<comment type="subcellular location">
    <subcellularLocation>
        <location evidence="1">Membrane</location>
        <topology evidence="1">Multi-pass membrane protein</topology>
    </subcellularLocation>
</comment>
<evidence type="ECO:0000256" key="1">
    <source>
        <dbReference type="ARBA" id="ARBA00004141"/>
    </source>
</evidence>
<evidence type="ECO:0000313" key="8">
    <source>
        <dbReference type="EMBL" id="NDY93632.1"/>
    </source>
</evidence>
<evidence type="ECO:0000256" key="5">
    <source>
        <dbReference type="ARBA" id="ARBA00022989"/>
    </source>
</evidence>
<evidence type="ECO:0000256" key="4">
    <source>
        <dbReference type="ARBA" id="ARBA00022692"/>
    </source>
</evidence>
<dbReference type="Proteomes" id="UP000484255">
    <property type="component" value="Unassembled WGS sequence"/>
</dbReference>
<dbReference type="Pfam" id="PF03547">
    <property type="entry name" value="Mem_trans"/>
    <property type="match status" value="2"/>
</dbReference>
<keyword evidence="9" id="KW-1185">Reference proteome</keyword>
<sequence length="329" mass="34489">MLHILAITAPIYLLIALGWLSVSRGWFARADMRVLGQFVVRLALPALLFRTLANRPLAEALSPRLLLAYATGSALALLVGWWWARRGTAPARGEVAAWPVMVGMGMSFSNSGFVGTPVLLQWLGPQAGPAVAMTMVVENLVMLPLALAMADHRGTASGSFGGTLRGLGRSLRPLATNPLVLAILAGGLCGAFNTSGQPVLPPMISRTIDLLANASAGVALLVIGGSLAGLPWRGLGAGIVAVSSGKLLLHPLMVGLLVWWWAPADLPLRHAMVALAAMPMMSIYPVLAQKYGHDGFCAAALLVTTVASFFSLSAWLWALSGPLVPLFGH</sequence>
<dbReference type="RefSeq" id="WP_163459661.1">
    <property type="nucleotide sequence ID" value="NZ_JAAGOH010000041.1"/>
</dbReference>
<dbReference type="InterPro" id="IPR004776">
    <property type="entry name" value="Mem_transp_PIN-like"/>
</dbReference>
<keyword evidence="2" id="KW-0813">Transport</keyword>
<feature type="transmembrane region" description="Helical" evidence="7">
    <location>
        <begin position="130"/>
        <end position="150"/>
    </location>
</feature>
<dbReference type="GO" id="GO:0055085">
    <property type="term" value="P:transmembrane transport"/>
    <property type="evidence" value="ECO:0007669"/>
    <property type="project" value="InterPro"/>
</dbReference>
<keyword evidence="6 7" id="KW-0472">Membrane</keyword>
<proteinExistence type="predicted"/>
<keyword evidence="3" id="KW-1003">Cell membrane</keyword>
<keyword evidence="5 7" id="KW-1133">Transmembrane helix</keyword>
<feature type="transmembrane region" description="Helical" evidence="7">
    <location>
        <begin position="34"/>
        <end position="53"/>
    </location>
</feature>
<evidence type="ECO:0000256" key="2">
    <source>
        <dbReference type="ARBA" id="ARBA00022448"/>
    </source>
</evidence>
<evidence type="ECO:0000256" key="3">
    <source>
        <dbReference type="ARBA" id="ARBA00022475"/>
    </source>
</evidence>
<feature type="transmembrane region" description="Helical" evidence="7">
    <location>
        <begin position="171"/>
        <end position="194"/>
    </location>
</feature>
<dbReference type="EMBL" id="JAAGOH010000041">
    <property type="protein sequence ID" value="NDY93632.1"/>
    <property type="molecule type" value="Genomic_DNA"/>
</dbReference>
<feature type="transmembrane region" description="Helical" evidence="7">
    <location>
        <begin position="6"/>
        <end position="22"/>
    </location>
</feature>
<dbReference type="PANTHER" id="PTHR36838:SF3">
    <property type="entry name" value="TRANSPORTER AUXIN EFFLUX CARRIER EC FAMILY"/>
    <property type="match status" value="1"/>
</dbReference>
<evidence type="ECO:0000256" key="6">
    <source>
        <dbReference type="ARBA" id="ARBA00023136"/>
    </source>
</evidence>
<protein>
    <submittedName>
        <fullName evidence="8">AEC family transporter</fullName>
    </submittedName>
</protein>
<feature type="transmembrane region" description="Helical" evidence="7">
    <location>
        <begin position="96"/>
        <end position="124"/>
    </location>
</feature>
<accession>A0A7C9PKR3</accession>
<evidence type="ECO:0000313" key="9">
    <source>
        <dbReference type="Proteomes" id="UP000484255"/>
    </source>
</evidence>
<reference evidence="8 9" key="1">
    <citation type="submission" date="2020-02" db="EMBL/GenBank/DDBJ databases">
        <title>Ideonella bacterium strain TBM-1.</title>
        <authorList>
            <person name="Chen W.-M."/>
        </authorList>
    </citation>
    <scope>NUCLEOTIDE SEQUENCE [LARGE SCALE GENOMIC DNA]</scope>
    <source>
        <strain evidence="8 9">TBM-1</strain>
    </source>
</reference>
<feature type="transmembrane region" description="Helical" evidence="7">
    <location>
        <begin position="299"/>
        <end position="318"/>
    </location>
</feature>
<comment type="caution">
    <text evidence="8">The sequence shown here is derived from an EMBL/GenBank/DDBJ whole genome shotgun (WGS) entry which is preliminary data.</text>
</comment>
<evidence type="ECO:0000256" key="7">
    <source>
        <dbReference type="SAM" id="Phobius"/>
    </source>
</evidence>
<feature type="transmembrane region" description="Helical" evidence="7">
    <location>
        <begin position="214"/>
        <end position="232"/>
    </location>
</feature>
<feature type="transmembrane region" description="Helical" evidence="7">
    <location>
        <begin position="65"/>
        <end position="84"/>
    </location>
</feature>